<evidence type="ECO:0000256" key="1">
    <source>
        <dbReference type="SAM" id="MobiDB-lite"/>
    </source>
</evidence>
<feature type="transmembrane region" description="Helical" evidence="2">
    <location>
        <begin position="232"/>
        <end position="251"/>
    </location>
</feature>
<keyword evidence="2" id="KW-0812">Transmembrane</keyword>
<accession>A0A9P3H994</accession>
<sequence>MQRGSSTTKPGLWTSSQYEGSTTASSTNIQQSLCCEGCMRGYDELLQHGACQEEKYKHHSKDQGHFLVQRAELNQAIIKTEQDQLIIRHLLKECDFINPTRMVPQKAFQQFHKMDLYDMDRTLCRSRLEREHENLIRQRQDLKDKDIVLTTREWERVCRQARTENVCIGQQQDLKDEDTGRGPVQMYHWNGDVASKFAEKYPLPGLDRQIQEHQKSWQDSRDNNSLADQRKVFVIVVSIISMILFILIHFFPVESNPHQEKDRVFR</sequence>
<keyword evidence="2" id="KW-0472">Membrane</keyword>
<dbReference type="Proteomes" id="UP000827284">
    <property type="component" value="Unassembled WGS sequence"/>
</dbReference>
<evidence type="ECO:0000256" key="2">
    <source>
        <dbReference type="SAM" id="Phobius"/>
    </source>
</evidence>
<dbReference type="EMBL" id="BQFW01000006">
    <property type="protein sequence ID" value="GJJ72432.1"/>
    <property type="molecule type" value="Genomic_DNA"/>
</dbReference>
<evidence type="ECO:0000313" key="4">
    <source>
        <dbReference type="Proteomes" id="UP000827284"/>
    </source>
</evidence>
<protein>
    <submittedName>
        <fullName evidence="3">Uncharacterized protein</fullName>
    </submittedName>
</protein>
<organism evidence="3 4">
    <name type="scientific">Entomortierella parvispora</name>
    <dbReference type="NCBI Taxonomy" id="205924"/>
    <lineage>
        <taxon>Eukaryota</taxon>
        <taxon>Fungi</taxon>
        <taxon>Fungi incertae sedis</taxon>
        <taxon>Mucoromycota</taxon>
        <taxon>Mortierellomycotina</taxon>
        <taxon>Mortierellomycetes</taxon>
        <taxon>Mortierellales</taxon>
        <taxon>Mortierellaceae</taxon>
        <taxon>Entomortierella</taxon>
    </lineage>
</organism>
<keyword evidence="4" id="KW-1185">Reference proteome</keyword>
<dbReference type="AlphaFoldDB" id="A0A9P3H994"/>
<reference evidence="3" key="2">
    <citation type="journal article" date="2022" name="Microbiol. Resour. Announc.">
        <title>Whole-Genome Sequence of Entomortierella parvispora E1425, a Mucoromycotan Fungus Associated with Burkholderiaceae-Related Endosymbiotic Bacteria.</title>
        <authorList>
            <person name="Herlambang A."/>
            <person name="Guo Y."/>
            <person name="Takashima Y."/>
            <person name="Narisawa K."/>
            <person name="Ohta H."/>
            <person name="Nishizawa T."/>
        </authorList>
    </citation>
    <scope>NUCLEOTIDE SEQUENCE</scope>
    <source>
        <strain evidence="3">E1425</strain>
    </source>
</reference>
<proteinExistence type="predicted"/>
<evidence type="ECO:0000313" key="3">
    <source>
        <dbReference type="EMBL" id="GJJ72432.1"/>
    </source>
</evidence>
<name>A0A9P3H994_9FUNG</name>
<feature type="region of interest" description="Disordered" evidence="1">
    <location>
        <begin position="1"/>
        <end position="20"/>
    </location>
</feature>
<comment type="caution">
    <text evidence="3">The sequence shown here is derived from an EMBL/GenBank/DDBJ whole genome shotgun (WGS) entry which is preliminary data.</text>
</comment>
<gene>
    <name evidence="3" type="ORF">EMPS_04789</name>
</gene>
<reference evidence="3" key="1">
    <citation type="submission" date="2021-11" db="EMBL/GenBank/DDBJ databases">
        <authorList>
            <person name="Herlambang A."/>
            <person name="Guo Y."/>
            <person name="Takashima Y."/>
            <person name="Nishizawa T."/>
        </authorList>
    </citation>
    <scope>NUCLEOTIDE SEQUENCE</scope>
    <source>
        <strain evidence="3">E1425</strain>
    </source>
</reference>
<keyword evidence="2" id="KW-1133">Transmembrane helix</keyword>